<dbReference type="AlphaFoldDB" id="A0A2T9JTA8"/>
<dbReference type="EMBL" id="QDKP01000014">
    <property type="protein sequence ID" value="PVM86952.1"/>
    <property type="molecule type" value="Genomic_DNA"/>
</dbReference>
<dbReference type="Gene3D" id="3.40.50.300">
    <property type="entry name" value="P-loop containing nucleotide triphosphate hydrolases"/>
    <property type="match status" value="1"/>
</dbReference>
<evidence type="ECO:0000313" key="3">
    <source>
        <dbReference type="Proteomes" id="UP000244913"/>
    </source>
</evidence>
<dbReference type="SUPFAM" id="SSF52540">
    <property type="entry name" value="P-loop containing nucleoside triphosphate hydrolases"/>
    <property type="match status" value="1"/>
</dbReference>
<comment type="caution">
    <text evidence="2">The sequence shown here is derived from an EMBL/GenBank/DDBJ whole genome shotgun (WGS) entry which is preliminary data.</text>
</comment>
<evidence type="ECO:0000259" key="1">
    <source>
        <dbReference type="Pfam" id="PF13521"/>
    </source>
</evidence>
<feature type="domain" description="NadR/Ttd14 AAA" evidence="1">
    <location>
        <begin position="6"/>
        <end position="167"/>
    </location>
</feature>
<dbReference type="Pfam" id="PF13521">
    <property type="entry name" value="AAA_28"/>
    <property type="match status" value="1"/>
</dbReference>
<gene>
    <name evidence="2" type="ORF">DDF65_04780</name>
</gene>
<dbReference type="InterPro" id="IPR038727">
    <property type="entry name" value="NadR/Ttd14_AAA_dom"/>
</dbReference>
<dbReference type="InterPro" id="IPR027417">
    <property type="entry name" value="P-loop_NTPase"/>
</dbReference>
<evidence type="ECO:0000313" key="2">
    <source>
        <dbReference type="EMBL" id="PVM86952.1"/>
    </source>
</evidence>
<keyword evidence="3" id="KW-1185">Reference proteome</keyword>
<accession>A0A2T9JTA8</accession>
<reference evidence="2 3" key="1">
    <citation type="submission" date="2018-04" db="EMBL/GenBank/DDBJ databases">
        <title>The genome sequence of Caulobacter sp. 736.</title>
        <authorList>
            <person name="Gao J."/>
            <person name="Sun J."/>
        </authorList>
    </citation>
    <scope>NUCLEOTIDE SEQUENCE [LARGE SCALE GENOMIC DNA]</scope>
    <source>
        <strain evidence="2 3">736</strain>
    </source>
</reference>
<sequence length="177" mass="19246">MADNFVLITGCSGGGKSSLLAQLAARGYAVVEEPGRRIVRQAQGPDDHVLPWIDPSAFARRAIELALADREAARGLHGWVFFDRGLVDAASALEAATGEPSLRALDRAHRYHRRVFLAPPWPEIHVADAERRHGFDAALDEYGRLEAALPALDYEVVVLPRTSVAARADFVLATLEA</sequence>
<organism evidence="2 3">
    <name type="scientific">Caulobacter radicis</name>
    <dbReference type="NCBI Taxonomy" id="2172650"/>
    <lineage>
        <taxon>Bacteria</taxon>
        <taxon>Pseudomonadati</taxon>
        <taxon>Pseudomonadota</taxon>
        <taxon>Alphaproteobacteria</taxon>
        <taxon>Caulobacterales</taxon>
        <taxon>Caulobacteraceae</taxon>
        <taxon>Caulobacter</taxon>
    </lineage>
</organism>
<proteinExistence type="predicted"/>
<protein>
    <submittedName>
        <fullName evidence="2">ATPase</fullName>
    </submittedName>
</protein>
<dbReference type="RefSeq" id="WP_116565109.1">
    <property type="nucleotide sequence ID" value="NZ_QDKP01000014.1"/>
</dbReference>
<name>A0A2T9JTA8_9CAUL</name>
<dbReference type="Proteomes" id="UP000244913">
    <property type="component" value="Unassembled WGS sequence"/>
</dbReference>